<dbReference type="EMBL" id="LKEU01000010">
    <property type="protein sequence ID" value="OFV72340.1"/>
    <property type="molecule type" value="Genomic_DNA"/>
</dbReference>
<dbReference type="STRING" id="52694.ACWI_02510"/>
<evidence type="ECO:0000259" key="4">
    <source>
        <dbReference type="PROSITE" id="PS50995"/>
    </source>
</evidence>
<comment type="caution">
    <text evidence="5">The sequence shown here is derived from an EMBL/GenBank/DDBJ whole genome shotgun (WGS) entry which is preliminary data.</text>
</comment>
<evidence type="ECO:0000256" key="1">
    <source>
        <dbReference type="ARBA" id="ARBA00023015"/>
    </source>
</evidence>
<evidence type="ECO:0000313" key="6">
    <source>
        <dbReference type="Proteomes" id="UP000176244"/>
    </source>
</evidence>
<feature type="domain" description="HTH marR-type" evidence="4">
    <location>
        <begin position="1"/>
        <end position="137"/>
    </location>
</feature>
<organism evidence="5 6">
    <name type="scientific">Acetobacterium wieringae</name>
    <dbReference type="NCBI Taxonomy" id="52694"/>
    <lineage>
        <taxon>Bacteria</taxon>
        <taxon>Bacillati</taxon>
        <taxon>Bacillota</taxon>
        <taxon>Clostridia</taxon>
        <taxon>Eubacteriales</taxon>
        <taxon>Eubacteriaceae</taxon>
        <taxon>Acetobacterium</taxon>
    </lineage>
</organism>
<keyword evidence="2" id="KW-0238">DNA-binding</keyword>
<evidence type="ECO:0000256" key="2">
    <source>
        <dbReference type="ARBA" id="ARBA00023125"/>
    </source>
</evidence>
<dbReference type="SUPFAM" id="SSF46785">
    <property type="entry name" value="Winged helix' DNA-binding domain"/>
    <property type="match status" value="1"/>
</dbReference>
<keyword evidence="3" id="KW-0804">Transcription</keyword>
<protein>
    <submittedName>
        <fullName evidence="5">Multidrug resistance operon repressor</fullName>
    </submittedName>
</protein>
<dbReference type="PANTHER" id="PTHR42756">
    <property type="entry name" value="TRANSCRIPTIONAL REGULATOR, MARR"/>
    <property type="match status" value="1"/>
</dbReference>
<dbReference type="SMART" id="SM00347">
    <property type="entry name" value="HTH_MARR"/>
    <property type="match status" value="1"/>
</dbReference>
<sequence length="147" mass="17211">MEIENMHFIMLNNKIFRNNQIQLDKVMKKYGLSSGSMPYLFILEKNEGVSLHQLSRKIGNDKAMTTRTIKRLIELEYVYKVGKDGDCRAYQLYLTEKARAVLPKMHRDIQEIVDLISVDLTPEEKAVTLVAMKKIFMRTQQLRAEEE</sequence>
<accession>A0A1F2PLM9</accession>
<evidence type="ECO:0000256" key="3">
    <source>
        <dbReference type="ARBA" id="ARBA00023163"/>
    </source>
</evidence>
<dbReference type="InterPro" id="IPR036388">
    <property type="entry name" value="WH-like_DNA-bd_sf"/>
</dbReference>
<proteinExistence type="predicted"/>
<dbReference type="Proteomes" id="UP000176244">
    <property type="component" value="Unassembled WGS sequence"/>
</dbReference>
<gene>
    <name evidence="5" type="primary">mexR_1</name>
    <name evidence="5" type="ORF">ACWI_02510</name>
</gene>
<dbReference type="InterPro" id="IPR000835">
    <property type="entry name" value="HTH_MarR-typ"/>
</dbReference>
<dbReference type="PROSITE" id="PS50995">
    <property type="entry name" value="HTH_MARR_2"/>
    <property type="match status" value="1"/>
</dbReference>
<dbReference type="Pfam" id="PF01047">
    <property type="entry name" value="MarR"/>
    <property type="match status" value="1"/>
</dbReference>
<reference evidence="5 6" key="1">
    <citation type="submission" date="2015-09" db="EMBL/GenBank/DDBJ databases">
        <title>Genome sequence of Acetobacterium wieringae DSM 1911.</title>
        <authorList>
            <person name="Poehlein A."/>
            <person name="Bengelsdorf F.R."/>
            <person name="Schiel-Bengelsdorf B."/>
            <person name="Duerre P."/>
            <person name="Daniel R."/>
        </authorList>
    </citation>
    <scope>NUCLEOTIDE SEQUENCE [LARGE SCALE GENOMIC DNA]</scope>
    <source>
        <strain evidence="5 6">DSM 1911</strain>
    </source>
</reference>
<dbReference type="GO" id="GO:0003700">
    <property type="term" value="F:DNA-binding transcription factor activity"/>
    <property type="evidence" value="ECO:0007669"/>
    <property type="project" value="InterPro"/>
</dbReference>
<dbReference type="AlphaFoldDB" id="A0A1F2PLM9"/>
<dbReference type="InterPro" id="IPR036390">
    <property type="entry name" value="WH_DNA-bd_sf"/>
</dbReference>
<name>A0A1F2PLM9_9FIRM</name>
<evidence type="ECO:0000313" key="5">
    <source>
        <dbReference type="EMBL" id="OFV72340.1"/>
    </source>
</evidence>
<dbReference type="GO" id="GO:0003677">
    <property type="term" value="F:DNA binding"/>
    <property type="evidence" value="ECO:0007669"/>
    <property type="project" value="UniProtKB-KW"/>
</dbReference>
<keyword evidence="1" id="KW-0805">Transcription regulation</keyword>
<dbReference type="PANTHER" id="PTHR42756:SF2">
    <property type="entry name" value="MARR FAMILY REGULATORY PROTEIN"/>
    <property type="match status" value="1"/>
</dbReference>
<dbReference type="RefSeq" id="WP_070369621.1">
    <property type="nucleotide sequence ID" value="NZ_CP097897.1"/>
</dbReference>
<dbReference type="OrthoDB" id="795750at2"/>
<dbReference type="Gene3D" id="1.10.10.10">
    <property type="entry name" value="Winged helix-like DNA-binding domain superfamily/Winged helix DNA-binding domain"/>
    <property type="match status" value="1"/>
</dbReference>